<evidence type="ECO:0000313" key="1">
    <source>
        <dbReference type="EMBL" id="KAF2489204.1"/>
    </source>
</evidence>
<dbReference type="AlphaFoldDB" id="A0A6A6QAX4"/>
<dbReference type="EMBL" id="MU004199">
    <property type="protein sequence ID" value="KAF2489204.1"/>
    <property type="molecule type" value="Genomic_DNA"/>
</dbReference>
<gene>
    <name evidence="1" type="ORF">BU16DRAFT_567382</name>
</gene>
<name>A0A6A6QAX4_9PEZI</name>
<organism evidence="1 2">
    <name type="scientific">Lophium mytilinum</name>
    <dbReference type="NCBI Taxonomy" id="390894"/>
    <lineage>
        <taxon>Eukaryota</taxon>
        <taxon>Fungi</taxon>
        <taxon>Dikarya</taxon>
        <taxon>Ascomycota</taxon>
        <taxon>Pezizomycotina</taxon>
        <taxon>Dothideomycetes</taxon>
        <taxon>Pleosporomycetidae</taxon>
        <taxon>Mytilinidiales</taxon>
        <taxon>Mytilinidiaceae</taxon>
        <taxon>Lophium</taxon>
    </lineage>
</organism>
<reference evidence="1" key="1">
    <citation type="journal article" date="2020" name="Stud. Mycol.">
        <title>101 Dothideomycetes genomes: a test case for predicting lifestyles and emergence of pathogens.</title>
        <authorList>
            <person name="Haridas S."/>
            <person name="Albert R."/>
            <person name="Binder M."/>
            <person name="Bloem J."/>
            <person name="Labutti K."/>
            <person name="Salamov A."/>
            <person name="Andreopoulos B."/>
            <person name="Baker S."/>
            <person name="Barry K."/>
            <person name="Bills G."/>
            <person name="Bluhm B."/>
            <person name="Cannon C."/>
            <person name="Castanera R."/>
            <person name="Culley D."/>
            <person name="Daum C."/>
            <person name="Ezra D."/>
            <person name="Gonzalez J."/>
            <person name="Henrissat B."/>
            <person name="Kuo A."/>
            <person name="Liang C."/>
            <person name="Lipzen A."/>
            <person name="Lutzoni F."/>
            <person name="Magnuson J."/>
            <person name="Mondo S."/>
            <person name="Nolan M."/>
            <person name="Ohm R."/>
            <person name="Pangilinan J."/>
            <person name="Park H.-J."/>
            <person name="Ramirez L."/>
            <person name="Alfaro M."/>
            <person name="Sun H."/>
            <person name="Tritt A."/>
            <person name="Yoshinaga Y."/>
            <person name="Zwiers L.-H."/>
            <person name="Turgeon B."/>
            <person name="Goodwin S."/>
            <person name="Spatafora J."/>
            <person name="Crous P."/>
            <person name="Grigoriev I."/>
        </authorList>
    </citation>
    <scope>NUCLEOTIDE SEQUENCE</scope>
    <source>
        <strain evidence="1">CBS 269.34</strain>
    </source>
</reference>
<keyword evidence="2" id="KW-1185">Reference proteome</keyword>
<dbReference type="OrthoDB" id="432970at2759"/>
<sequence length="283" mass="32105">MPSLSTLCAEECALRKQRQWVRNAGLALKSWYSAYVESLLDRDIYNVYWKEDVLHVLSTNAVRGAWPLPNRPLPDWLQKPEFALEKSAVLLYKQCDLSLAVTHKVVEMFQKSLDSPLKKVSILAVESPQTVCHMALHLCSGTETRNDQTSHVLLILQTLADDEWALDITAAQYGITSVTHPKERYLTDECVPGRIPIEYAANVEWEALVRGASDGDEFQALHVKAGRHFFEIVKAFMEEQPEFLHLENGPFEESLMVSTARVRSGMDKYHACRCWANACVILL</sequence>
<protein>
    <submittedName>
        <fullName evidence="1">Uncharacterized protein</fullName>
    </submittedName>
</protein>
<dbReference type="Proteomes" id="UP000799750">
    <property type="component" value="Unassembled WGS sequence"/>
</dbReference>
<evidence type="ECO:0000313" key="2">
    <source>
        <dbReference type="Proteomes" id="UP000799750"/>
    </source>
</evidence>
<accession>A0A6A6QAX4</accession>
<proteinExistence type="predicted"/>